<keyword evidence="4" id="KW-0862">Zinc</keyword>
<dbReference type="PANTHER" id="PTHR46481">
    <property type="entry name" value="ZINC FINGER BED DOMAIN-CONTAINING PROTEIN 4"/>
    <property type="match status" value="1"/>
</dbReference>
<dbReference type="InterPro" id="IPR012337">
    <property type="entry name" value="RNaseH-like_sf"/>
</dbReference>
<keyword evidence="9" id="KW-1185">Reference proteome</keyword>
<reference evidence="8" key="1">
    <citation type="submission" date="2020-05" db="UniProtKB">
        <authorList>
            <consortium name="EnsemblMetazoa"/>
        </authorList>
    </citation>
    <scope>IDENTIFICATION</scope>
    <source>
        <strain evidence="8">Jacobina</strain>
    </source>
</reference>
<dbReference type="InterPro" id="IPR008906">
    <property type="entry name" value="HATC_C_dom"/>
</dbReference>
<name>A0A1B0GLR4_LUTLO</name>
<evidence type="ECO:0000313" key="8">
    <source>
        <dbReference type="EnsemblMetazoa" id="LLOJ010513-PA"/>
    </source>
</evidence>
<evidence type="ECO:0000256" key="5">
    <source>
        <dbReference type="ARBA" id="ARBA00023242"/>
    </source>
</evidence>
<feature type="region of interest" description="Disordered" evidence="6">
    <location>
        <begin position="638"/>
        <end position="657"/>
    </location>
</feature>
<dbReference type="VEuPathDB" id="VectorBase:LLOJ010513"/>
<keyword evidence="3" id="KW-0863">Zinc-finger</keyword>
<evidence type="ECO:0000259" key="7">
    <source>
        <dbReference type="Pfam" id="PF05699"/>
    </source>
</evidence>
<dbReference type="GO" id="GO:0005634">
    <property type="term" value="C:nucleus"/>
    <property type="evidence" value="ECO:0007669"/>
    <property type="project" value="UniProtKB-SubCell"/>
</dbReference>
<comment type="subcellular location">
    <subcellularLocation>
        <location evidence="1">Nucleus</location>
    </subcellularLocation>
</comment>
<dbReference type="VEuPathDB" id="VectorBase:LLONM1_006693"/>
<dbReference type="InterPro" id="IPR052035">
    <property type="entry name" value="ZnF_BED_domain_contain"/>
</dbReference>
<evidence type="ECO:0000256" key="3">
    <source>
        <dbReference type="ARBA" id="ARBA00022771"/>
    </source>
</evidence>
<accession>A0A1B0GLR4</accession>
<dbReference type="Proteomes" id="UP000092461">
    <property type="component" value="Unassembled WGS sequence"/>
</dbReference>
<feature type="compositionally biased region" description="Basic residues" evidence="6">
    <location>
        <begin position="160"/>
        <end position="173"/>
    </location>
</feature>
<dbReference type="GO" id="GO:0008270">
    <property type="term" value="F:zinc ion binding"/>
    <property type="evidence" value="ECO:0007669"/>
    <property type="project" value="UniProtKB-KW"/>
</dbReference>
<evidence type="ECO:0000256" key="6">
    <source>
        <dbReference type="SAM" id="MobiDB-lite"/>
    </source>
</evidence>
<feature type="compositionally biased region" description="Acidic residues" evidence="6">
    <location>
        <begin position="644"/>
        <end position="657"/>
    </location>
</feature>
<dbReference type="GO" id="GO:0046983">
    <property type="term" value="F:protein dimerization activity"/>
    <property type="evidence" value="ECO:0007669"/>
    <property type="project" value="InterPro"/>
</dbReference>
<sequence>MVGRKKNDEFDRLNYQLQRFDKKVKAWCPICQKLLANTSAKRLRSHRNKCKLGGSQTNSHGNIDGDDEAEQKVFSKTPKFQVINLPAYTNASHSDADVVEEIEVGKREIGDSFEVSGSSRKRPAARNLSSDSSSSDSESDSEPSPKRIASLMMSPDQLRKLTKEKKKKKKRRKREDLSVSEVTEITRALADFIFECNLSFNVVESEVFRTFVKALEEGYVKKIPTRRALSSTLLDDAYQRCIERSACTAESILFVYSCRNFLTKAKSIMCTLSSVEGGSAFVDTQDFKEDTEAGDKLMEIVCEATVKANTLYGTNIYCLMTDNSREMAQLGEAVNVWHCVCSSHVANQLADGLLNADFTEKVVECVREFKTPQLEKRIIANGGRKLELPRDGRCGSTRLTYECLRENLPHMKMIAAEATWQPPRGRHSNWQRATTLLFDETFVQELEANVAVLESIGELLAVCQKRQSSIADSVEAWLTLGEKFPANSPHMAAIFNHHRELVFNKYALAAFVLHPFHDKDRLPQQYASIAHHFLLEELNADGLQQLYDFQHQRGLFRTLYTKGFKQTDGLLFWNLARMDYPVLANMATRLLRIPASAAKIVTAFGQSGDSQRIPVRNRLTPDKTRKLMHILYAAKLNKGRKKDDEDDEEPEDEAEDN</sequence>
<dbReference type="EnsemblMetazoa" id="LLOJ010513-RA">
    <property type="protein sequence ID" value="LLOJ010513-PA"/>
    <property type="gene ID" value="LLOJ010513"/>
</dbReference>
<evidence type="ECO:0000313" key="9">
    <source>
        <dbReference type="Proteomes" id="UP000092461"/>
    </source>
</evidence>
<keyword evidence="2" id="KW-0479">Metal-binding</keyword>
<keyword evidence="5" id="KW-0539">Nucleus</keyword>
<protein>
    <recommendedName>
        <fullName evidence="7">HAT C-terminal dimerisation domain-containing protein</fullName>
    </recommendedName>
</protein>
<dbReference type="AlphaFoldDB" id="A0A1B0GLR4"/>
<dbReference type="Pfam" id="PF05699">
    <property type="entry name" value="Dimer_Tnp_hAT"/>
    <property type="match status" value="1"/>
</dbReference>
<feature type="domain" description="HAT C-terminal dimerisation" evidence="7">
    <location>
        <begin position="566"/>
        <end position="629"/>
    </location>
</feature>
<evidence type="ECO:0000256" key="4">
    <source>
        <dbReference type="ARBA" id="ARBA00022833"/>
    </source>
</evidence>
<organism evidence="8 9">
    <name type="scientific">Lutzomyia longipalpis</name>
    <name type="common">Sand fly</name>
    <dbReference type="NCBI Taxonomy" id="7200"/>
    <lineage>
        <taxon>Eukaryota</taxon>
        <taxon>Metazoa</taxon>
        <taxon>Ecdysozoa</taxon>
        <taxon>Arthropoda</taxon>
        <taxon>Hexapoda</taxon>
        <taxon>Insecta</taxon>
        <taxon>Pterygota</taxon>
        <taxon>Neoptera</taxon>
        <taxon>Endopterygota</taxon>
        <taxon>Diptera</taxon>
        <taxon>Nematocera</taxon>
        <taxon>Psychodoidea</taxon>
        <taxon>Psychodidae</taxon>
        <taxon>Lutzomyia</taxon>
        <taxon>Lutzomyia</taxon>
    </lineage>
</organism>
<evidence type="ECO:0000256" key="1">
    <source>
        <dbReference type="ARBA" id="ARBA00004123"/>
    </source>
</evidence>
<feature type="region of interest" description="Disordered" evidence="6">
    <location>
        <begin position="113"/>
        <end position="177"/>
    </location>
</feature>
<proteinExistence type="predicted"/>
<dbReference type="PANTHER" id="PTHR46481:SF10">
    <property type="entry name" value="ZINC FINGER BED DOMAIN-CONTAINING PROTEIN 39"/>
    <property type="match status" value="1"/>
</dbReference>
<dbReference type="EMBL" id="AJWK01025489">
    <property type="status" value="NOT_ANNOTATED_CDS"/>
    <property type="molecule type" value="Genomic_DNA"/>
</dbReference>
<dbReference type="SUPFAM" id="SSF53098">
    <property type="entry name" value="Ribonuclease H-like"/>
    <property type="match status" value="1"/>
</dbReference>
<evidence type="ECO:0000256" key="2">
    <source>
        <dbReference type="ARBA" id="ARBA00022723"/>
    </source>
</evidence>